<gene>
    <name evidence="1" type="ORF">CALCODRAFT_155155</name>
</gene>
<dbReference type="InParanoid" id="A0A165CL89"/>
<name>A0A165CL89_9BASI</name>
<sequence>MTCALHRIMGGGTRRRLPRRLRRKHLRWTGPSIALRGPILSLQDLNSDTHCAYSPRQVRDIFGLDCLGRRGQAGCNTVFTHTAQVVRASASSLAAQCRQGMGYRMNMISARCTCTALKSGIWIFENRQNILATGLQVSDHGVVAPQRHTAYSVEGLHMSSFVGRGSFASTRARRG</sequence>
<evidence type="ECO:0000313" key="1">
    <source>
        <dbReference type="EMBL" id="KZT50995.1"/>
    </source>
</evidence>
<accession>A0A165CL89</accession>
<proteinExistence type="predicted"/>
<evidence type="ECO:0000313" key="2">
    <source>
        <dbReference type="Proteomes" id="UP000076842"/>
    </source>
</evidence>
<reference evidence="1 2" key="1">
    <citation type="journal article" date="2016" name="Mol. Biol. Evol.">
        <title>Comparative Genomics of Early-Diverging Mushroom-Forming Fungi Provides Insights into the Origins of Lignocellulose Decay Capabilities.</title>
        <authorList>
            <person name="Nagy L.G."/>
            <person name="Riley R."/>
            <person name="Tritt A."/>
            <person name="Adam C."/>
            <person name="Daum C."/>
            <person name="Floudas D."/>
            <person name="Sun H."/>
            <person name="Yadav J.S."/>
            <person name="Pangilinan J."/>
            <person name="Larsson K.H."/>
            <person name="Matsuura K."/>
            <person name="Barry K."/>
            <person name="Labutti K."/>
            <person name="Kuo R."/>
            <person name="Ohm R.A."/>
            <person name="Bhattacharya S.S."/>
            <person name="Shirouzu T."/>
            <person name="Yoshinaga Y."/>
            <person name="Martin F.M."/>
            <person name="Grigoriev I.V."/>
            <person name="Hibbett D.S."/>
        </authorList>
    </citation>
    <scope>NUCLEOTIDE SEQUENCE [LARGE SCALE GENOMIC DNA]</scope>
    <source>
        <strain evidence="1 2">HHB12733</strain>
    </source>
</reference>
<protein>
    <submittedName>
        <fullName evidence="1">Uncharacterized protein</fullName>
    </submittedName>
</protein>
<dbReference type="EMBL" id="KV424131">
    <property type="protein sequence ID" value="KZT50995.1"/>
    <property type="molecule type" value="Genomic_DNA"/>
</dbReference>
<organism evidence="1 2">
    <name type="scientific">Calocera cornea HHB12733</name>
    <dbReference type="NCBI Taxonomy" id="1353952"/>
    <lineage>
        <taxon>Eukaryota</taxon>
        <taxon>Fungi</taxon>
        <taxon>Dikarya</taxon>
        <taxon>Basidiomycota</taxon>
        <taxon>Agaricomycotina</taxon>
        <taxon>Dacrymycetes</taxon>
        <taxon>Dacrymycetales</taxon>
        <taxon>Dacrymycetaceae</taxon>
        <taxon>Calocera</taxon>
    </lineage>
</organism>
<dbReference type="Proteomes" id="UP000076842">
    <property type="component" value="Unassembled WGS sequence"/>
</dbReference>
<dbReference type="AlphaFoldDB" id="A0A165CL89"/>
<keyword evidence="2" id="KW-1185">Reference proteome</keyword>